<keyword evidence="2" id="KW-1185">Reference proteome</keyword>
<dbReference type="Proteomes" id="UP000002730">
    <property type="component" value="Chromosome"/>
</dbReference>
<dbReference type="AlphaFoldDB" id="D9SRY9"/>
<dbReference type="RefSeq" id="WP_010074713.1">
    <property type="nucleotide sequence ID" value="NC_014393.1"/>
</dbReference>
<dbReference type="HOGENOM" id="CLU_182788_1_0_9"/>
<dbReference type="STRING" id="573061.Clocel_0735"/>
<dbReference type="EMBL" id="CP002160">
    <property type="protein sequence ID" value="ADL50506.1"/>
    <property type="molecule type" value="Genomic_DNA"/>
</dbReference>
<dbReference type="Pfam" id="PF14056">
    <property type="entry name" value="DUF4250"/>
    <property type="match status" value="1"/>
</dbReference>
<dbReference type="OrthoDB" id="6636823at2"/>
<evidence type="ECO:0000313" key="1">
    <source>
        <dbReference type="EMBL" id="ADL50506.1"/>
    </source>
</evidence>
<evidence type="ECO:0008006" key="3">
    <source>
        <dbReference type="Google" id="ProtNLM"/>
    </source>
</evidence>
<evidence type="ECO:0000313" key="2">
    <source>
        <dbReference type="Proteomes" id="UP000002730"/>
    </source>
</evidence>
<organism evidence="1 2">
    <name type="scientific">Clostridium cellulovorans (strain ATCC 35296 / DSM 3052 / OCM 3 / 743B)</name>
    <dbReference type="NCBI Taxonomy" id="573061"/>
    <lineage>
        <taxon>Bacteria</taxon>
        <taxon>Bacillati</taxon>
        <taxon>Bacillota</taxon>
        <taxon>Clostridia</taxon>
        <taxon>Eubacteriales</taxon>
        <taxon>Clostridiaceae</taxon>
        <taxon>Clostridium</taxon>
    </lineage>
</organism>
<accession>D9SRY9</accession>
<sequence length="66" mass="7915">MDINKNKLSTMDPNMLLSIVNMKLRDQYSSLKDLCQAYDIDEYLLSHRLDNLGYEYDYDQNQFKTK</sequence>
<proteinExistence type="predicted"/>
<dbReference type="InterPro" id="IPR025346">
    <property type="entry name" value="DUF4250"/>
</dbReference>
<dbReference type="eggNOG" id="ENOG50339TV">
    <property type="taxonomic scope" value="Bacteria"/>
</dbReference>
<gene>
    <name evidence="1" type="ordered locus">Clocel_0735</name>
</gene>
<dbReference type="KEGG" id="ccb:Clocel_0735"/>
<reference evidence="1 2" key="1">
    <citation type="submission" date="2010-08" db="EMBL/GenBank/DDBJ databases">
        <title>Complete sequence of Clostridium cellulovorans 743B.</title>
        <authorList>
            <consortium name="US DOE Joint Genome Institute"/>
            <person name="Lucas S."/>
            <person name="Copeland A."/>
            <person name="Lapidus A."/>
            <person name="Cheng J.-F."/>
            <person name="Bruce D."/>
            <person name="Goodwin L."/>
            <person name="Pitluck S."/>
            <person name="Chertkov O."/>
            <person name="Detter J.C."/>
            <person name="Han C."/>
            <person name="Tapia R."/>
            <person name="Land M."/>
            <person name="Hauser L."/>
            <person name="Chang Y.-J."/>
            <person name="Jeffries C."/>
            <person name="Kyrpides N."/>
            <person name="Ivanova N."/>
            <person name="Mikhailova N."/>
            <person name="Hemme C.L."/>
            <person name="Woyke T."/>
        </authorList>
    </citation>
    <scope>NUCLEOTIDE SEQUENCE [LARGE SCALE GENOMIC DNA]</scope>
    <source>
        <strain evidence="2">ATCC 35296 / DSM 3052 / OCM 3 / 743B</strain>
    </source>
</reference>
<protein>
    <recommendedName>
        <fullName evidence="3">DUF4250 domain-containing protein</fullName>
    </recommendedName>
</protein>
<name>D9SRY9_CLOC7</name>